<dbReference type="OrthoDB" id="6629188at2759"/>
<gene>
    <name evidence="2" type="ORF">FWK35_00028120</name>
</gene>
<dbReference type="PANTHER" id="PTHR47577:SF2">
    <property type="entry name" value="THAP DOMAIN CONTAINING 9"/>
    <property type="match status" value="1"/>
</dbReference>
<protein>
    <submittedName>
        <fullName evidence="2">THAP-type domain-containing protein</fullName>
    </submittedName>
</protein>
<keyword evidence="3" id="KW-1185">Reference proteome</keyword>
<accession>A0A6G0VTR6</accession>
<dbReference type="AlphaFoldDB" id="A0A6G0VTR6"/>
<name>A0A6G0VTR6_APHCR</name>
<comment type="caution">
    <text evidence="2">The sequence shown here is derived from an EMBL/GenBank/DDBJ whole genome shotgun (WGS) entry which is preliminary data.</text>
</comment>
<reference evidence="2 3" key="1">
    <citation type="submission" date="2019-08" db="EMBL/GenBank/DDBJ databases">
        <title>Whole genome of Aphis craccivora.</title>
        <authorList>
            <person name="Voronova N.V."/>
            <person name="Shulinski R.S."/>
            <person name="Bandarenka Y.V."/>
            <person name="Zhorov D.G."/>
            <person name="Warner D."/>
        </authorList>
    </citation>
    <scope>NUCLEOTIDE SEQUENCE [LARGE SCALE GENOMIC DNA]</scope>
    <source>
        <strain evidence="2">180601</strain>
        <tissue evidence="2">Whole Body</tissue>
    </source>
</reference>
<dbReference type="Pfam" id="PF21789">
    <property type="entry name" value="TNP-like_RNaseH_C"/>
    <property type="match status" value="1"/>
</dbReference>
<feature type="domain" description="Transposable element P transposase-like RNase H C-terminal" evidence="1">
    <location>
        <begin position="45"/>
        <end position="72"/>
    </location>
</feature>
<dbReference type="EMBL" id="VUJU01012998">
    <property type="protein sequence ID" value="KAF0706184.1"/>
    <property type="molecule type" value="Genomic_DNA"/>
</dbReference>
<evidence type="ECO:0000313" key="3">
    <source>
        <dbReference type="Proteomes" id="UP000478052"/>
    </source>
</evidence>
<sequence length="265" mass="30676">MITFNTFREYILGLKLANGKLVVDSGRKTGFIGFNTYSFSYMLSYKVSQDHIETFFSSIRQRGGFNNNPSCKHGSQYGNCIAILDPTQISIVNVGPDSIICNESVQDINITDQDHDYFKVIHRLTPFLDNVTSYISVDNSGHVFKLIDKKNRNNALIKPNQDIVEICQEAERIFRTYSVFLPNIKSKIFYEIKNNIYQKPIIFKDHLNHHCLEQQLFNSHRDQIISLTILTYLNLRFHHAASTNEKKNKMNNILINFFDAISHNL</sequence>
<evidence type="ECO:0000259" key="1">
    <source>
        <dbReference type="Pfam" id="PF21789"/>
    </source>
</evidence>
<proteinExistence type="predicted"/>
<evidence type="ECO:0000313" key="2">
    <source>
        <dbReference type="EMBL" id="KAF0706184.1"/>
    </source>
</evidence>
<dbReference type="Proteomes" id="UP000478052">
    <property type="component" value="Unassembled WGS sequence"/>
</dbReference>
<dbReference type="InterPro" id="IPR048367">
    <property type="entry name" value="TNP-like_RNaseH_C"/>
</dbReference>
<dbReference type="PANTHER" id="PTHR47577">
    <property type="entry name" value="THAP DOMAIN-CONTAINING PROTEIN 6"/>
    <property type="match status" value="1"/>
</dbReference>
<organism evidence="2 3">
    <name type="scientific">Aphis craccivora</name>
    <name type="common">Cowpea aphid</name>
    <dbReference type="NCBI Taxonomy" id="307492"/>
    <lineage>
        <taxon>Eukaryota</taxon>
        <taxon>Metazoa</taxon>
        <taxon>Ecdysozoa</taxon>
        <taxon>Arthropoda</taxon>
        <taxon>Hexapoda</taxon>
        <taxon>Insecta</taxon>
        <taxon>Pterygota</taxon>
        <taxon>Neoptera</taxon>
        <taxon>Paraneoptera</taxon>
        <taxon>Hemiptera</taxon>
        <taxon>Sternorrhyncha</taxon>
        <taxon>Aphidomorpha</taxon>
        <taxon>Aphidoidea</taxon>
        <taxon>Aphididae</taxon>
        <taxon>Aphidini</taxon>
        <taxon>Aphis</taxon>
        <taxon>Aphis</taxon>
    </lineage>
</organism>